<keyword evidence="3" id="KW-0808">Transferase</keyword>
<dbReference type="RefSeq" id="WP_114985046.1">
    <property type="nucleotide sequence ID" value="NZ_CP027806.1"/>
</dbReference>
<dbReference type="SUPFAM" id="SSF53756">
    <property type="entry name" value="UDP-Glycosyltransferase/glycogen phosphorylase"/>
    <property type="match status" value="1"/>
</dbReference>
<dbReference type="InterPro" id="IPR028098">
    <property type="entry name" value="Glyco_trans_4-like_N"/>
</dbReference>
<dbReference type="Gene3D" id="3.40.50.2000">
    <property type="entry name" value="Glycogen Phosphorylase B"/>
    <property type="match status" value="2"/>
</dbReference>
<protein>
    <submittedName>
        <fullName evidence="3">Phosphatidylinositol alpha-1,6-mannosyltransferase</fullName>
    </submittedName>
</protein>
<keyword evidence="3" id="KW-0328">Glycosyltransferase</keyword>
<keyword evidence="4" id="KW-1185">Reference proteome</keyword>
<dbReference type="KEGG" id="cprv:CYPRO_2660"/>
<evidence type="ECO:0000259" key="1">
    <source>
        <dbReference type="Pfam" id="PF00534"/>
    </source>
</evidence>
<dbReference type="Pfam" id="PF00534">
    <property type="entry name" value="Glycos_transf_1"/>
    <property type="match status" value="1"/>
</dbReference>
<sequence length="399" mass="44436">MQIYAEEPAKELGAKTLLYITQDFPPGFGGINTYSAELCVRFAEYFGRLTVVAPYQPGCEAWDEMQPYNVVRIKCKSAFLGWVVKSRIPKLLEEVQPDILFHAQWTSLAAAKKARKSGFKGSVVCAAHARELLREPGLPFPLPQLFRAYRQEYMQLPDLWLPVSHFADQLLEALGIAAANRQIVHNGTDPFHFRDDDDAQTRAETRRSLGLKAEDFVLVTTARIVARKGIDTVIEALKRLFPEHPLLRYVVIGTGDQRENLAQKAKEAGLGAIVQFIENVSHEQLPHIYQAADLFVMVPKTIPPDVEGFGLVYLEANACGLPVIGSTSGGVPDAIAHDETGLLVSEQNPAELASAIEYLIKDPGKRKLYGEKGRARVLEKLNWDDVSQQMLGLFQEIQK</sequence>
<accession>A0A345UN50</accession>
<dbReference type="Proteomes" id="UP000254808">
    <property type="component" value="Chromosome"/>
</dbReference>
<evidence type="ECO:0000259" key="2">
    <source>
        <dbReference type="Pfam" id="PF13439"/>
    </source>
</evidence>
<dbReference type="CDD" id="cd03801">
    <property type="entry name" value="GT4_PimA-like"/>
    <property type="match status" value="1"/>
</dbReference>
<evidence type="ECO:0000313" key="3">
    <source>
        <dbReference type="EMBL" id="AXJ01902.1"/>
    </source>
</evidence>
<feature type="domain" description="Glycosyl transferase family 1" evidence="1">
    <location>
        <begin position="202"/>
        <end position="375"/>
    </location>
</feature>
<gene>
    <name evidence="3" type="ORF">CYPRO_2660</name>
</gene>
<organism evidence="3 4">
    <name type="scientific">Cyclonatronum proteinivorum</name>
    <dbReference type="NCBI Taxonomy" id="1457365"/>
    <lineage>
        <taxon>Bacteria</taxon>
        <taxon>Pseudomonadati</taxon>
        <taxon>Balneolota</taxon>
        <taxon>Balneolia</taxon>
        <taxon>Balneolales</taxon>
        <taxon>Cyclonatronaceae</taxon>
        <taxon>Cyclonatronum</taxon>
    </lineage>
</organism>
<reference evidence="3 4" key="1">
    <citation type="submission" date="2018-03" db="EMBL/GenBank/DDBJ databases">
        <title>Phenotypic and genomic properties of Cyclonatronum proteinivorum gen. nov., sp. nov., a haloalkaliphilic bacteroidete from soda lakes possessing Na+-translocating rhodopsin.</title>
        <authorList>
            <person name="Toshchakov S.V."/>
            <person name="Korzhenkov A."/>
            <person name="Samarov N.I."/>
            <person name="Kublanov I.V."/>
            <person name="Muntyan M.S."/>
            <person name="Sorokin D.Y."/>
        </authorList>
    </citation>
    <scope>NUCLEOTIDE SEQUENCE [LARGE SCALE GENOMIC DNA]</scope>
    <source>
        <strain evidence="3 4">Omega</strain>
    </source>
</reference>
<dbReference type="InterPro" id="IPR050194">
    <property type="entry name" value="Glycosyltransferase_grp1"/>
</dbReference>
<feature type="domain" description="Glycosyltransferase subfamily 4-like N-terminal" evidence="2">
    <location>
        <begin position="28"/>
        <end position="190"/>
    </location>
</feature>
<name>A0A345UN50_9BACT</name>
<dbReference type="EMBL" id="CP027806">
    <property type="protein sequence ID" value="AXJ01902.1"/>
    <property type="molecule type" value="Genomic_DNA"/>
</dbReference>
<proteinExistence type="predicted"/>
<dbReference type="OrthoDB" id="596635at2"/>
<dbReference type="PANTHER" id="PTHR45947:SF3">
    <property type="entry name" value="SULFOQUINOVOSYL TRANSFERASE SQD2"/>
    <property type="match status" value="1"/>
</dbReference>
<dbReference type="GO" id="GO:0016758">
    <property type="term" value="F:hexosyltransferase activity"/>
    <property type="evidence" value="ECO:0007669"/>
    <property type="project" value="TreeGrafter"/>
</dbReference>
<evidence type="ECO:0000313" key="4">
    <source>
        <dbReference type="Proteomes" id="UP000254808"/>
    </source>
</evidence>
<dbReference type="Pfam" id="PF13439">
    <property type="entry name" value="Glyco_transf_4"/>
    <property type="match status" value="1"/>
</dbReference>
<dbReference type="InterPro" id="IPR001296">
    <property type="entry name" value="Glyco_trans_1"/>
</dbReference>
<dbReference type="AlphaFoldDB" id="A0A345UN50"/>
<dbReference type="PANTHER" id="PTHR45947">
    <property type="entry name" value="SULFOQUINOVOSYL TRANSFERASE SQD2"/>
    <property type="match status" value="1"/>
</dbReference>